<dbReference type="NCBIfam" id="NF001209">
    <property type="entry name" value="PRK00175.1"/>
    <property type="match status" value="1"/>
</dbReference>
<evidence type="ECO:0000256" key="3">
    <source>
        <dbReference type="ARBA" id="ARBA00022605"/>
    </source>
</evidence>
<name>A0A520MPU2_9GAMM</name>
<evidence type="ECO:0000259" key="9">
    <source>
        <dbReference type="Pfam" id="PF00561"/>
    </source>
</evidence>
<dbReference type="GO" id="GO:0009092">
    <property type="term" value="P:homoserine metabolic process"/>
    <property type="evidence" value="ECO:0007669"/>
    <property type="project" value="TreeGrafter"/>
</dbReference>
<keyword evidence="4 7" id="KW-0808">Transferase</keyword>
<dbReference type="InterPro" id="IPR008220">
    <property type="entry name" value="HAT_MetX-like"/>
</dbReference>
<feature type="domain" description="AB hydrolase-1" evidence="9">
    <location>
        <begin position="43"/>
        <end position="348"/>
    </location>
</feature>
<evidence type="ECO:0000256" key="1">
    <source>
        <dbReference type="ARBA" id="ARBA00011738"/>
    </source>
</evidence>
<dbReference type="PANTHER" id="PTHR32268:SF11">
    <property type="entry name" value="HOMOSERINE O-ACETYLTRANSFERASE"/>
    <property type="match status" value="1"/>
</dbReference>
<comment type="function">
    <text evidence="7">Transfers an acetyl group from acetyl-CoA to L-homoserine, forming acetyl-L-homoserine.</text>
</comment>
<evidence type="ECO:0000256" key="4">
    <source>
        <dbReference type="ARBA" id="ARBA00022679"/>
    </source>
</evidence>
<comment type="pathway">
    <text evidence="7">Amino-acid biosynthesis; L-methionine biosynthesis via de novo pathway; O-acetyl-L-homoserine from L-homoserine: step 1/1.</text>
</comment>
<evidence type="ECO:0000313" key="10">
    <source>
        <dbReference type="EMBL" id="RZO23247.1"/>
    </source>
</evidence>
<reference evidence="10 11" key="1">
    <citation type="submission" date="2019-02" db="EMBL/GenBank/DDBJ databases">
        <title>Prokaryotic population dynamics and viral predation in marine succession experiment using metagenomics: the confinement effect.</title>
        <authorList>
            <person name="Haro-Moreno J.M."/>
            <person name="Rodriguez-Valera F."/>
            <person name="Lopez-Perez M."/>
        </authorList>
    </citation>
    <scope>NUCLEOTIDE SEQUENCE [LARGE SCALE GENOMIC DNA]</scope>
    <source>
        <strain evidence="10">MED-G163</strain>
    </source>
</reference>
<dbReference type="Proteomes" id="UP000315782">
    <property type="component" value="Unassembled WGS sequence"/>
</dbReference>
<dbReference type="UniPathway" id="UPA00051">
    <property type="reaction ID" value="UER00074"/>
</dbReference>
<dbReference type="FunFam" id="1.10.1740.110:FF:000001">
    <property type="entry name" value="Homoserine O-acetyltransferase"/>
    <property type="match status" value="1"/>
</dbReference>
<dbReference type="NCBIfam" id="TIGR01392">
    <property type="entry name" value="homoserO_Ac_trn"/>
    <property type="match status" value="1"/>
</dbReference>
<comment type="caution">
    <text evidence="7">Lacks conserved residue(s) required for the propagation of feature annotation.</text>
</comment>
<dbReference type="SUPFAM" id="SSF53474">
    <property type="entry name" value="alpha/beta-Hydrolases"/>
    <property type="match status" value="1"/>
</dbReference>
<evidence type="ECO:0000256" key="2">
    <source>
        <dbReference type="ARBA" id="ARBA00022490"/>
    </source>
</evidence>
<dbReference type="GO" id="GO:0004414">
    <property type="term" value="F:homoserine O-acetyltransferase activity"/>
    <property type="evidence" value="ECO:0007669"/>
    <property type="project" value="UniProtKB-UniRule"/>
</dbReference>
<dbReference type="GO" id="GO:0009086">
    <property type="term" value="P:methionine biosynthetic process"/>
    <property type="evidence" value="ECO:0007669"/>
    <property type="project" value="UniProtKB-UniRule"/>
</dbReference>
<keyword evidence="6 7" id="KW-0012">Acyltransferase</keyword>
<dbReference type="InterPro" id="IPR000073">
    <property type="entry name" value="AB_hydrolase_1"/>
</dbReference>
<dbReference type="EC" id="2.3.1.31" evidence="7"/>
<accession>A0A520MPU2</accession>
<feature type="active site" evidence="7 8">
    <location>
        <position position="344"/>
    </location>
</feature>
<dbReference type="Pfam" id="PF00561">
    <property type="entry name" value="Abhydrolase_1"/>
    <property type="match status" value="1"/>
</dbReference>
<sequence length="364" mass="40688">MKTERNLIHFESGIDLESGSRLNKFDLMVETYGNLNKDKSNGILICHAFSGNHHAAGKFSADDPIGWWDQIIGPGKSIDTNKYFVVCSNNLGGCSGSTGPSSVNPDTGEIYGKDFPIVSVEDWVQSQKMLTDYLNIEKWHLVVGGSIGGMQALQWSIAFPDSLKKAGIFAAAAKSSTQNIAMNEVARESIRKDKDFHGGDYYKHNVKPKNGLKTARMLGHITYLSEKHMDHKFGRKFQDEESRVAGDVDYQVENYLQYKGEKFSDLFDANSYILMTKAMDDYDASEGNSGDLEKTLSSIKAKLLVIGFESDWLYPPQRSKEIQLAAMNVNVECSCLILYGKQGHDSFLFASKRYEKIIKSFIES</sequence>
<comment type="subunit">
    <text evidence="1 7">Homodimer.</text>
</comment>
<feature type="binding site" evidence="7">
    <location>
        <position position="216"/>
    </location>
    <ligand>
        <name>substrate</name>
    </ligand>
</feature>
<dbReference type="PANTHER" id="PTHR32268">
    <property type="entry name" value="HOMOSERINE O-ACETYLTRANSFERASE"/>
    <property type="match status" value="1"/>
</dbReference>
<comment type="catalytic activity">
    <reaction evidence="7">
        <text>L-homoserine + acetyl-CoA = O-acetyl-L-homoserine + CoA</text>
        <dbReference type="Rhea" id="RHEA:13701"/>
        <dbReference type="ChEBI" id="CHEBI:57287"/>
        <dbReference type="ChEBI" id="CHEBI:57288"/>
        <dbReference type="ChEBI" id="CHEBI:57476"/>
        <dbReference type="ChEBI" id="CHEBI:57716"/>
        <dbReference type="EC" id="2.3.1.31"/>
    </reaction>
</comment>
<comment type="similarity">
    <text evidence="7">Belongs to the AB hydrolase superfamily. MetX family.</text>
</comment>
<evidence type="ECO:0000256" key="6">
    <source>
        <dbReference type="ARBA" id="ARBA00023315"/>
    </source>
</evidence>
<gene>
    <name evidence="7" type="primary">metXA</name>
    <name evidence="10" type="ORF">EVA96_00315</name>
</gene>
<dbReference type="Gene3D" id="3.40.50.1820">
    <property type="entry name" value="alpha/beta hydrolase"/>
    <property type="match status" value="1"/>
</dbReference>
<protein>
    <recommendedName>
        <fullName evidence="7">Homoserine O-acetyltransferase</fullName>
        <shortName evidence="7">HAT</shortName>
        <ecNumber evidence="7">2.3.1.31</ecNumber>
    </recommendedName>
    <alternativeName>
        <fullName evidence="7">Homoserine transacetylase</fullName>
        <shortName evidence="7">HTA</shortName>
    </alternativeName>
</protein>
<comment type="caution">
    <text evidence="10">The sequence shown here is derived from an EMBL/GenBank/DDBJ whole genome shotgun (WGS) entry which is preliminary data.</text>
</comment>
<organism evidence="10 11">
    <name type="scientific">SAR86 cluster bacterium</name>
    <dbReference type="NCBI Taxonomy" id="2030880"/>
    <lineage>
        <taxon>Bacteria</taxon>
        <taxon>Pseudomonadati</taxon>
        <taxon>Pseudomonadota</taxon>
        <taxon>Gammaproteobacteria</taxon>
        <taxon>SAR86 cluster</taxon>
    </lineage>
</organism>
<dbReference type="Gene3D" id="1.10.1740.110">
    <property type="match status" value="1"/>
</dbReference>
<evidence type="ECO:0000313" key="11">
    <source>
        <dbReference type="Proteomes" id="UP000315782"/>
    </source>
</evidence>
<dbReference type="PIRSF" id="PIRSF000443">
    <property type="entry name" value="Homoser_Ac_trans"/>
    <property type="match status" value="1"/>
</dbReference>
<evidence type="ECO:0000256" key="8">
    <source>
        <dbReference type="PIRSR" id="PIRSR000443-1"/>
    </source>
</evidence>
<keyword evidence="3 7" id="KW-0028">Amino-acid biosynthesis</keyword>
<evidence type="ECO:0000256" key="7">
    <source>
        <dbReference type="HAMAP-Rule" id="MF_00296"/>
    </source>
</evidence>
<feature type="active site" evidence="7 8">
    <location>
        <position position="311"/>
    </location>
</feature>
<evidence type="ECO:0000256" key="5">
    <source>
        <dbReference type="ARBA" id="ARBA00023167"/>
    </source>
</evidence>
<dbReference type="EMBL" id="SHBI01000001">
    <property type="protein sequence ID" value="RZO23247.1"/>
    <property type="molecule type" value="Genomic_DNA"/>
</dbReference>
<dbReference type="AlphaFoldDB" id="A0A520MPU2"/>
<keyword evidence="5 7" id="KW-0486">Methionine biosynthesis</keyword>
<proteinExistence type="inferred from homology"/>
<dbReference type="GO" id="GO:0005737">
    <property type="term" value="C:cytoplasm"/>
    <property type="evidence" value="ECO:0007669"/>
    <property type="project" value="UniProtKB-SubCell"/>
</dbReference>
<keyword evidence="2 7" id="KW-0963">Cytoplasm</keyword>
<comment type="subcellular location">
    <subcellularLocation>
        <location evidence="7">Cytoplasm</location>
    </subcellularLocation>
</comment>
<feature type="binding site" evidence="7">
    <location>
        <position position="345"/>
    </location>
    <ligand>
        <name>substrate</name>
    </ligand>
</feature>
<dbReference type="HAMAP" id="MF_00296">
    <property type="entry name" value="MetX_acyltransf"/>
    <property type="match status" value="1"/>
</dbReference>
<dbReference type="InterPro" id="IPR029058">
    <property type="entry name" value="AB_hydrolase_fold"/>
</dbReference>
<feature type="active site" description="Nucleophile" evidence="7 8">
    <location>
        <position position="146"/>
    </location>
</feature>